<gene>
    <name evidence="3" type="ORF">IC617_14570</name>
</gene>
<feature type="chain" id="PRO_5035167116" evidence="1">
    <location>
        <begin position="25"/>
        <end position="160"/>
    </location>
</feature>
<dbReference type="PROSITE" id="PS51257">
    <property type="entry name" value="PROKAR_LIPOPROTEIN"/>
    <property type="match status" value="1"/>
</dbReference>
<evidence type="ECO:0000259" key="2">
    <source>
        <dbReference type="Pfam" id="PF11008"/>
    </source>
</evidence>
<protein>
    <submittedName>
        <fullName evidence="3">DUF2846 domain-containing protein</fullName>
    </submittedName>
</protein>
<evidence type="ECO:0000313" key="4">
    <source>
        <dbReference type="Proteomes" id="UP000638014"/>
    </source>
</evidence>
<name>A0A8J6UF70_9GAMM</name>
<dbReference type="RefSeq" id="WP_191145719.1">
    <property type="nucleotide sequence ID" value="NZ_JACXAF010000020.1"/>
</dbReference>
<reference evidence="3" key="1">
    <citation type="submission" date="2020-09" db="EMBL/GenBank/DDBJ databases">
        <title>A novel bacterium of genus Neiella, isolated from South China Sea.</title>
        <authorList>
            <person name="Huang H."/>
            <person name="Mo K."/>
            <person name="Hu Y."/>
        </authorList>
    </citation>
    <scope>NUCLEOTIDE SEQUENCE</scope>
    <source>
        <strain evidence="3">HB171785</strain>
    </source>
</reference>
<dbReference type="Proteomes" id="UP000638014">
    <property type="component" value="Unassembled WGS sequence"/>
</dbReference>
<dbReference type="EMBL" id="JACXAF010000020">
    <property type="protein sequence ID" value="MBD1390659.1"/>
    <property type="molecule type" value="Genomic_DNA"/>
</dbReference>
<accession>A0A8J6UF70</accession>
<sequence>MKIRLGIMVAVIFLSGCASGPQFSEVPPSKDYAVLYVYRPYQFVGGGIQPVLRINGLKISKVLDGGYTAVKLEPGKHNLKLHSAAALAPESSQPFYSINLKVKAKQELYFRWVNNLEGIYGGVYADISNEYGFVEKSQAADEIKETKYIGSEQNGIITGL</sequence>
<organism evidence="3 4">
    <name type="scientific">Neiella litorisoli</name>
    <dbReference type="NCBI Taxonomy" id="2771431"/>
    <lineage>
        <taxon>Bacteria</taxon>
        <taxon>Pseudomonadati</taxon>
        <taxon>Pseudomonadota</taxon>
        <taxon>Gammaproteobacteria</taxon>
        <taxon>Alteromonadales</taxon>
        <taxon>Echinimonadaceae</taxon>
        <taxon>Neiella</taxon>
    </lineage>
</organism>
<evidence type="ECO:0000256" key="1">
    <source>
        <dbReference type="SAM" id="SignalP"/>
    </source>
</evidence>
<evidence type="ECO:0000313" key="3">
    <source>
        <dbReference type="EMBL" id="MBD1390659.1"/>
    </source>
</evidence>
<feature type="signal peptide" evidence="1">
    <location>
        <begin position="1"/>
        <end position="24"/>
    </location>
</feature>
<keyword evidence="4" id="KW-1185">Reference proteome</keyword>
<comment type="caution">
    <text evidence="3">The sequence shown here is derived from an EMBL/GenBank/DDBJ whole genome shotgun (WGS) entry which is preliminary data.</text>
</comment>
<dbReference type="InterPro" id="IPR022548">
    <property type="entry name" value="DUF2846"/>
</dbReference>
<dbReference type="Pfam" id="PF11008">
    <property type="entry name" value="DUF2846"/>
    <property type="match status" value="1"/>
</dbReference>
<proteinExistence type="predicted"/>
<keyword evidence="1" id="KW-0732">Signal</keyword>
<dbReference type="AlphaFoldDB" id="A0A8J6UF70"/>
<feature type="domain" description="DUF2846" evidence="2">
    <location>
        <begin position="30"/>
        <end position="112"/>
    </location>
</feature>